<name>A0A841HPJ5_9GAMM</name>
<accession>A0A841HPJ5</accession>
<dbReference type="Pfam" id="PF03891">
    <property type="entry name" value="DUF333"/>
    <property type="match status" value="1"/>
</dbReference>
<reference evidence="2 3" key="1">
    <citation type="submission" date="2020-08" db="EMBL/GenBank/DDBJ databases">
        <title>Genomic Encyclopedia of Type Strains, Phase IV (KMG-IV): sequencing the most valuable type-strain genomes for metagenomic binning, comparative biology and taxonomic classification.</title>
        <authorList>
            <person name="Goeker M."/>
        </authorList>
    </citation>
    <scope>NUCLEOTIDE SEQUENCE [LARGE SCALE GENOMIC DNA]</scope>
    <source>
        <strain evidence="2 3">DSM 26723</strain>
    </source>
</reference>
<dbReference type="AlphaFoldDB" id="A0A841HPJ5"/>
<evidence type="ECO:0000313" key="3">
    <source>
        <dbReference type="Proteomes" id="UP000588068"/>
    </source>
</evidence>
<feature type="chain" id="PRO_5033062429" evidence="1">
    <location>
        <begin position="20"/>
        <end position="427"/>
    </location>
</feature>
<comment type="caution">
    <text evidence="2">The sequence shown here is derived from an EMBL/GenBank/DDBJ whole genome shotgun (WGS) entry which is preliminary data.</text>
</comment>
<keyword evidence="3" id="KW-1185">Reference proteome</keyword>
<evidence type="ECO:0000256" key="1">
    <source>
        <dbReference type="SAM" id="SignalP"/>
    </source>
</evidence>
<dbReference type="PANTHER" id="PTHR38008:SF2">
    <property type="entry name" value="HEMOLYSIN"/>
    <property type="match status" value="1"/>
</dbReference>
<dbReference type="EMBL" id="JACHHZ010000005">
    <property type="protein sequence ID" value="MBB6095241.1"/>
    <property type="molecule type" value="Genomic_DNA"/>
</dbReference>
<dbReference type="RefSeq" id="WP_184334637.1">
    <property type="nucleotide sequence ID" value="NZ_JACHHZ010000005.1"/>
</dbReference>
<evidence type="ECO:0000313" key="2">
    <source>
        <dbReference type="EMBL" id="MBB6095241.1"/>
    </source>
</evidence>
<feature type="signal peptide" evidence="1">
    <location>
        <begin position="1"/>
        <end position="19"/>
    </location>
</feature>
<dbReference type="Pfam" id="PF11453">
    <property type="entry name" value="DUF2950"/>
    <property type="match status" value="1"/>
</dbReference>
<keyword evidence="1" id="KW-0732">Signal</keyword>
<organism evidence="2 3">
    <name type="scientific">Povalibacter uvarum</name>
    <dbReference type="NCBI Taxonomy" id="732238"/>
    <lineage>
        <taxon>Bacteria</taxon>
        <taxon>Pseudomonadati</taxon>
        <taxon>Pseudomonadota</taxon>
        <taxon>Gammaproteobacteria</taxon>
        <taxon>Steroidobacterales</taxon>
        <taxon>Steroidobacteraceae</taxon>
        <taxon>Povalibacter</taxon>
    </lineage>
</organism>
<sequence>MKFAFALMIGLALTLSVGGCSKQASSPSDATQASTGFETPEAAIEALVAAVEKNDSAALKALLGSGTQDLISSGDEVQDRAEREAFVARYREKHALVAGGPDDQVLQVGADDWPMPIPLVRKNGQWYFDGEAGANEVVVRRIGANELRTIDVMRGYVQAQDEYASVGRDGGQPGVYAQRLRSQPGKHDGLYWEAVANEPQSPAGPFLADASAEGYDASKNSPYHGYIYRVLSGQGAAANGGAREYVVDSKQTGGFALIAWPANYGASGIMTFMVNQDGVVWQRDLGDDTADIAAAIAQFDPDETWTPIATEADQSDEPVARANPASENCIQQGGNLRIEKTPRGDEYGVCTFEDNYQCEEWALLRGECRAGGVRVTGYLTDAARFCAITGGRYVVTSDGPPEQGTCTFRDRSCNADAYYRGDCGRNS</sequence>
<dbReference type="InterPro" id="IPR021556">
    <property type="entry name" value="DUF2950"/>
</dbReference>
<protein>
    <submittedName>
        <fullName evidence="2">Putative hemolysin</fullName>
    </submittedName>
</protein>
<dbReference type="PANTHER" id="PTHR38008">
    <property type="entry name" value="HEMOLYSIN-RELATED"/>
    <property type="match status" value="1"/>
</dbReference>
<dbReference type="PROSITE" id="PS51257">
    <property type="entry name" value="PROKAR_LIPOPROTEIN"/>
    <property type="match status" value="1"/>
</dbReference>
<dbReference type="InterPro" id="IPR005590">
    <property type="entry name" value="DUF333"/>
</dbReference>
<proteinExistence type="predicted"/>
<dbReference type="Proteomes" id="UP000588068">
    <property type="component" value="Unassembled WGS sequence"/>
</dbReference>
<gene>
    <name evidence="2" type="ORF">HNQ60_004131</name>
</gene>